<dbReference type="AlphaFoldDB" id="A0A5N6JYC1"/>
<dbReference type="Proteomes" id="UP000326757">
    <property type="component" value="Unassembled WGS sequence"/>
</dbReference>
<sequence>MKYANRPKRATNTAAATPIPAAAPELNFEDEGEDAGVDVDVGVEICIEDVPEDEEIDADEDEALDEDAENVVKVEYGLDVGEAITDRDEGFGALKT</sequence>
<accession>A0A5N6JYC1</accession>
<keyword evidence="3" id="KW-1185">Reference proteome</keyword>
<evidence type="ECO:0000256" key="1">
    <source>
        <dbReference type="SAM" id="MobiDB-lite"/>
    </source>
</evidence>
<comment type="caution">
    <text evidence="2">The sequence shown here is derived from an EMBL/GenBank/DDBJ whole genome shotgun (WGS) entry which is preliminary data.</text>
</comment>
<evidence type="ECO:0000313" key="3">
    <source>
        <dbReference type="Proteomes" id="UP000326757"/>
    </source>
</evidence>
<protein>
    <submittedName>
        <fullName evidence="2">Uncharacterized protein</fullName>
    </submittedName>
</protein>
<evidence type="ECO:0000313" key="2">
    <source>
        <dbReference type="EMBL" id="KAB8294138.1"/>
    </source>
</evidence>
<organism evidence="2 3">
    <name type="scientific">Monilinia laxa</name>
    <name type="common">Brown rot fungus</name>
    <name type="synonym">Sclerotinia laxa</name>
    <dbReference type="NCBI Taxonomy" id="61186"/>
    <lineage>
        <taxon>Eukaryota</taxon>
        <taxon>Fungi</taxon>
        <taxon>Dikarya</taxon>
        <taxon>Ascomycota</taxon>
        <taxon>Pezizomycotina</taxon>
        <taxon>Leotiomycetes</taxon>
        <taxon>Helotiales</taxon>
        <taxon>Sclerotiniaceae</taxon>
        <taxon>Monilinia</taxon>
    </lineage>
</organism>
<name>A0A5N6JYC1_MONLA</name>
<dbReference type="EMBL" id="VIGI01000011">
    <property type="protein sequence ID" value="KAB8294138.1"/>
    <property type="molecule type" value="Genomic_DNA"/>
</dbReference>
<feature type="compositionally biased region" description="Low complexity" evidence="1">
    <location>
        <begin position="10"/>
        <end position="22"/>
    </location>
</feature>
<feature type="region of interest" description="Disordered" evidence="1">
    <location>
        <begin position="1"/>
        <end position="22"/>
    </location>
</feature>
<reference evidence="2 3" key="1">
    <citation type="submission" date="2019-06" db="EMBL/GenBank/DDBJ databases">
        <title>Genome Sequence of the Brown Rot Fungal Pathogen Monilinia laxa.</title>
        <authorList>
            <person name="De Miccolis Angelini R.M."/>
            <person name="Landi L."/>
            <person name="Abate D."/>
            <person name="Pollastro S."/>
            <person name="Romanazzi G."/>
            <person name="Faretra F."/>
        </authorList>
    </citation>
    <scope>NUCLEOTIDE SEQUENCE [LARGE SCALE GENOMIC DNA]</scope>
    <source>
        <strain evidence="2 3">Mlax316</strain>
    </source>
</reference>
<proteinExistence type="predicted"/>
<gene>
    <name evidence="2" type="ORF">EYC80_009583</name>
</gene>